<evidence type="ECO:0000313" key="8">
    <source>
        <dbReference type="Proteomes" id="UP000441162"/>
    </source>
</evidence>
<evidence type="ECO:0000313" key="4">
    <source>
        <dbReference type="EMBL" id="KAA5401059.1"/>
    </source>
</evidence>
<name>A0A1Y3YY26_9BACT</name>
<evidence type="ECO:0000313" key="9">
    <source>
        <dbReference type="Proteomes" id="UP000481616"/>
    </source>
</evidence>
<evidence type="ECO:0000313" key="2">
    <source>
        <dbReference type="EMBL" id="KAA5384564.1"/>
    </source>
</evidence>
<dbReference type="Proteomes" id="UP000347681">
    <property type="component" value="Unassembled WGS sequence"/>
</dbReference>
<dbReference type="AlphaFoldDB" id="A0A1Y3YY26"/>
<reference evidence="7 8" key="1">
    <citation type="journal article" date="2019" name="Nat. Med.">
        <title>A library of human gut bacterial isolates paired with longitudinal multiomics data enables mechanistic microbiome research.</title>
        <authorList>
            <person name="Poyet M."/>
            <person name="Groussin M."/>
            <person name="Gibbons S.M."/>
            <person name="Avila-Pacheco J."/>
            <person name="Jiang X."/>
            <person name="Kearney S.M."/>
            <person name="Perrotta A.R."/>
            <person name="Berdy B."/>
            <person name="Zhao S."/>
            <person name="Lieberman T.D."/>
            <person name="Swanson P.K."/>
            <person name="Smith M."/>
            <person name="Roesemann S."/>
            <person name="Alexander J.E."/>
            <person name="Rich S.A."/>
            <person name="Livny J."/>
            <person name="Vlamakis H."/>
            <person name="Clish C."/>
            <person name="Bullock K."/>
            <person name="Deik A."/>
            <person name="Scott J."/>
            <person name="Pierce K.A."/>
            <person name="Xavier R.J."/>
            <person name="Alm E.J."/>
        </authorList>
    </citation>
    <scope>NUCLEOTIDE SEQUENCE [LARGE SCALE GENOMIC DNA]</scope>
    <source>
        <strain evidence="3 9">BIOML-A1</strain>
        <strain evidence="1 10">BIOML-A25</strain>
        <strain evidence="4 8">BIOML-A4</strain>
        <strain evidence="2 7">BIOML-A5</strain>
    </source>
</reference>
<dbReference type="EMBL" id="VVYY01000008">
    <property type="protein sequence ID" value="KAA5398007.1"/>
    <property type="molecule type" value="Genomic_DNA"/>
</dbReference>
<dbReference type="EMBL" id="VVZA01000044">
    <property type="protein sequence ID" value="KAA5401059.1"/>
    <property type="molecule type" value="Genomic_DNA"/>
</dbReference>
<evidence type="ECO:0000313" key="5">
    <source>
        <dbReference type="EMBL" id="TDB06130.1"/>
    </source>
</evidence>
<evidence type="ECO:0000313" key="7">
    <source>
        <dbReference type="Proteomes" id="UP000347681"/>
    </source>
</evidence>
<evidence type="ECO:0000313" key="10">
    <source>
        <dbReference type="Proteomes" id="UP000481700"/>
    </source>
</evidence>
<dbReference type="EMBL" id="SLTX01000001">
    <property type="protein sequence ID" value="TDB06130.1"/>
    <property type="molecule type" value="Genomic_DNA"/>
</dbReference>
<dbReference type="Proteomes" id="UP000481700">
    <property type="component" value="Unassembled WGS sequence"/>
</dbReference>
<reference evidence="5 6" key="2">
    <citation type="journal article" date="2019" name="Nat. Microbiol.">
        <title>Genomic variation and strain-specific functional adaptation in the human gut microbiome during early life.</title>
        <authorList>
            <person name="Vatanen T."/>
            <person name="Plichta D.R."/>
            <person name="Somani J."/>
            <person name="Munch P.C."/>
            <person name="Arthur T.D."/>
            <person name="Hall A.B."/>
            <person name="Rudolf S."/>
            <person name="Oakeley E.J."/>
            <person name="Ke X."/>
            <person name="Young R.A."/>
            <person name="Haiser H.J."/>
            <person name="Kolde R."/>
            <person name="Yassour M."/>
            <person name="Luopajarvi K."/>
            <person name="Siljander H."/>
            <person name="Virtanen S.M."/>
            <person name="Ilonen J."/>
            <person name="Uibo R."/>
            <person name="Tillmann V."/>
            <person name="Mokurov S."/>
            <person name="Dorshakova N."/>
            <person name="Porter J.A."/>
            <person name="McHardy A.C."/>
            <person name="Lahdesmaki H."/>
            <person name="Vlamakis H."/>
            <person name="Huttenhower C."/>
            <person name="Knip M."/>
            <person name="Xavier R.J."/>
        </authorList>
    </citation>
    <scope>NUCLEOTIDE SEQUENCE [LARGE SCALE GENOMIC DNA]</scope>
    <source>
        <strain evidence="5 6">RJX1052</strain>
    </source>
</reference>
<sequence length="66" mass="7464">MVPAKWVYMQSFFYQIGITSRDETGLSFGLCYPMVMSPDTVALCFPALNGYTADADTVFIDIQFYD</sequence>
<dbReference type="EMBL" id="VVZV01000008">
    <property type="protein sequence ID" value="KAA5320778.1"/>
    <property type="molecule type" value="Genomic_DNA"/>
</dbReference>
<dbReference type="Proteomes" id="UP000441162">
    <property type="component" value="Unassembled WGS sequence"/>
</dbReference>
<evidence type="ECO:0000313" key="3">
    <source>
        <dbReference type="EMBL" id="KAA5398007.1"/>
    </source>
</evidence>
<evidence type="ECO:0000313" key="1">
    <source>
        <dbReference type="EMBL" id="KAA5320778.1"/>
    </source>
</evidence>
<accession>A0A1Y3YY26</accession>
<gene>
    <name evidence="5" type="ORF">E1J06_01185</name>
    <name evidence="4" type="ORF">F2Y51_23510</name>
    <name evidence="3" type="ORF">F2Y58_10705</name>
    <name evidence="2" type="ORF">F2Y61_09920</name>
    <name evidence="1" type="ORF">F2Z07_08760</name>
</gene>
<proteinExistence type="predicted"/>
<protein>
    <submittedName>
        <fullName evidence="2">Uncharacterized protein</fullName>
    </submittedName>
</protein>
<evidence type="ECO:0000313" key="6">
    <source>
        <dbReference type="Proteomes" id="UP000294834"/>
    </source>
</evidence>
<comment type="caution">
    <text evidence="2">The sequence shown here is derived from an EMBL/GenBank/DDBJ whole genome shotgun (WGS) entry which is preliminary data.</text>
</comment>
<organism evidence="2 7">
    <name type="scientific">Phocaeicola dorei</name>
    <dbReference type="NCBI Taxonomy" id="357276"/>
    <lineage>
        <taxon>Bacteria</taxon>
        <taxon>Pseudomonadati</taxon>
        <taxon>Bacteroidota</taxon>
        <taxon>Bacteroidia</taxon>
        <taxon>Bacteroidales</taxon>
        <taxon>Bacteroidaceae</taxon>
        <taxon>Phocaeicola</taxon>
    </lineage>
</organism>
<dbReference type="Proteomes" id="UP000481616">
    <property type="component" value="Unassembled WGS sequence"/>
</dbReference>
<dbReference type="Proteomes" id="UP000294834">
    <property type="component" value="Unassembled WGS sequence"/>
</dbReference>
<dbReference type="EMBL" id="VVZB01000003">
    <property type="protein sequence ID" value="KAA5384564.1"/>
    <property type="molecule type" value="Genomic_DNA"/>
</dbReference>